<evidence type="ECO:0000256" key="9">
    <source>
        <dbReference type="RuleBase" id="RU003862"/>
    </source>
</evidence>
<dbReference type="InterPro" id="IPR022026">
    <property type="entry name" value="DUF5981"/>
</dbReference>
<dbReference type="PANTHER" id="PTHR45754">
    <property type="entry name" value="METHYLENETETRAHYDROFOLATE REDUCTASE"/>
    <property type="match status" value="1"/>
</dbReference>
<evidence type="ECO:0000256" key="8">
    <source>
        <dbReference type="ARBA" id="ARBA00048628"/>
    </source>
</evidence>
<evidence type="ECO:0000256" key="3">
    <source>
        <dbReference type="ARBA" id="ARBA00006743"/>
    </source>
</evidence>
<dbReference type="GO" id="GO:0106312">
    <property type="term" value="F:methylenetetrahydrofolate reductase (NADH) activity"/>
    <property type="evidence" value="ECO:0007669"/>
    <property type="project" value="UniProtKB-EC"/>
</dbReference>
<feature type="domain" description="Methylene-tetrahydrofolate reductase C-terminal-like" evidence="10">
    <location>
        <begin position="398"/>
        <end position="489"/>
    </location>
</feature>
<dbReference type="InterPro" id="IPR003171">
    <property type="entry name" value="Mehydrof_redctse-like"/>
</dbReference>
<comment type="pathway">
    <text evidence="2 9">One-carbon metabolism; tetrahydrofolate interconversion.</text>
</comment>
<comment type="catalytic activity">
    <reaction evidence="8">
        <text>(6S)-5-methyl-5,6,7,8-tetrahydrofolate + NAD(+) = (6R)-5,10-methylene-5,6,7,8-tetrahydrofolate + NADH + H(+)</text>
        <dbReference type="Rhea" id="RHEA:19821"/>
        <dbReference type="ChEBI" id="CHEBI:15378"/>
        <dbReference type="ChEBI" id="CHEBI:15636"/>
        <dbReference type="ChEBI" id="CHEBI:18608"/>
        <dbReference type="ChEBI" id="CHEBI:57540"/>
        <dbReference type="ChEBI" id="CHEBI:57945"/>
        <dbReference type="EC" id="1.5.1.54"/>
    </reaction>
    <physiologicalReaction direction="right-to-left" evidence="8">
        <dbReference type="Rhea" id="RHEA:19823"/>
    </physiologicalReaction>
</comment>
<evidence type="ECO:0000256" key="2">
    <source>
        <dbReference type="ARBA" id="ARBA00004777"/>
    </source>
</evidence>
<comment type="pathway">
    <text evidence="7">Amino-acid biosynthesis; L-methionine biosynthesis via de novo pathway.</text>
</comment>
<protein>
    <recommendedName>
        <fullName evidence="9">Methylenetetrahydrofolate reductase</fullName>
    </recommendedName>
</protein>
<comment type="cofactor">
    <cofactor evidence="1 9">
        <name>FAD</name>
        <dbReference type="ChEBI" id="CHEBI:57692"/>
    </cofactor>
</comment>
<dbReference type="Pfam" id="PF12225">
    <property type="entry name" value="DUF5981"/>
    <property type="match status" value="1"/>
</dbReference>
<gene>
    <name evidence="11" type="ORF">SYN_02872</name>
</gene>
<evidence type="ECO:0000256" key="1">
    <source>
        <dbReference type="ARBA" id="ARBA00001974"/>
    </source>
</evidence>
<dbReference type="Pfam" id="PF02219">
    <property type="entry name" value="MTHFR"/>
    <property type="match status" value="1"/>
</dbReference>
<dbReference type="EMBL" id="CP000252">
    <property type="protein sequence ID" value="ABC77806.1"/>
    <property type="molecule type" value="Genomic_DNA"/>
</dbReference>
<dbReference type="InterPro" id="IPR029041">
    <property type="entry name" value="FAD-linked_oxidoreductase-like"/>
</dbReference>
<evidence type="ECO:0000256" key="7">
    <source>
        <dbReference type="ARBA" id="ARBA00034478"/>
    </source>
</evidence>
<evidence type="ECO:0000313" key="12">
    <source>
        <dbReference type="Proteomes" id="UP000001933"/>
    </source>
</evidence>
<dbReference type="UniPathway" id="UPA00193"/>
<organism evidence="11 12">
    <name type="scientific">Syntrophus aciditrophicus (strain SB)</name>
    <dbReference type="NCBI Taxonomy" id="56780"/>
    <lineage>
        <taxon>Bacteria</taxon>
        <taxon>Pseudomonadati</taxon>
        <taxon>Thermodesulfobacteriota</taxon>
        <taxon>Syntrophia</taxon>
        <taxon>Syntrophales</taxon>
        <taxon>Syntrophaceae</taxon>
        <taxon>Syntrophus</taxon>
    </lineage>
</organism>
<dbReference type="KEGG" id="sat:SYN_02872"/>
<dbReference type="Proteomes" id="UP000001933">
    <property type="component" value="Chromosome"/>
</dbReference>
<keyword evidence="4 9" id="KW-0285">Flavoprotein</keyword>
<evidence type="ECO:0000256" key="5">
    <source>
        <dbReference type="ARBA" id="ARBA00022827"/>
    </source>
</evidence>
<dbReference type="eggNOG" id="COG0685">
    <property type="taxonomic scope" value="Bacteria"/>
</dbReference>
<proteinExistence type="inferred from homology"/>
<evidence type="ECO:0000259" key="10">
    <source>
        <dbReference type="Pfam" id="PF12225"/>
    </source>
</evidence>
<accession>Q2LUQ0</accession>
<evidence type="ECO:0000313" key="11">
    <source>
        <dbReference type="EMBL" id="ABC77806.1"/>
    </source>
</evidence>
<dbReference type="HOGENOM" id="CLU_536107_0_0_7"/>
<dbReference type="GO" id="GO:0071949">
    <property type="term" value="F:FAD binding"/>
    <property type="evidence" value="ECO:0007669"/>
    <property type="project" value="TreeGrafter"/>
</dbReference>
<dbReference type="Gene3D" id="3.20.20.220">
    <property type="match status" value="1"/>
</dbReference>
<dbReference type="GO" id="GO:0035999">
    <property type="term" value="P:tetrahydrofolate interconversion"/>
    <property type="evidence" value="ECO:0007669"/>
    <property type="project" value="UniProtKB-UniPathway"/>
</dbReference>
<comment type="similarity">
    <text evidence="3 9">Belongs to the methylenetetrahydrofolate reductase family.</text>
</comment>
<dbReference type="InParanoid" id="Q2LUQ0"/>
<evidence type="ECO:0000256" key="4">
    <source>
        <dbReference type="ARBA" id="ARBA00022630"/>
    </source>
</evidence>
<dbReference type="SUPFAM" id="SSF51730">
    <property type="entry name" value="FAD-linked oxidoreductase"/>
    <property type="match status" value="1"/>
</dbReference>
<dbReference type="AlphaFoldDB" id="Q2LUQ0"/>
<evidence type="ECO:0000256" key="6">
    <source>
        <dbReference type="ARBA" id="ARBA00023002"/>
    </source>
</evidence>
<reference evidence="11 12" key="1">
    <citation type="journal article" date="2007" name="Proc. Natl. Acad. Sci. U.S.A.">
        <title>The genome of Syntrophus aciditrophicus: life at the thermodynamic limit of microbial growth.</title>
        <authorList>
            <person name="McInerney M.J."/>
            <person name="Rohlin L."/>
            <person name="Mouttaki H."/>
            <person name="Kim U."/>
            <person name="Krupp R.S."/>
            <person name="Rios-Hernandez L."/>
            <person name="Sieber J."/>
            <person name="Struchtemeyer C.G."/>
            <person name="Bhattacharyya A."/>
            <person name="Campbell J.W."/>
            <person name="Gunsalus R.P."/>
        </authorList>
    </citation>
    <scope>NUCLEOTIDE SEQUENCE [LARGE SCALE GENOMIC DNA]</scope>
    <source>
        <strain evidence="11 12">SB</strain>
    </source>
</reference>
<name>Q2LUQ0_SYNAS</name>
<dbReference type="GO" id="GO:0005829">
    <property type="term" value="C:cytosol"/>
    <property type="evidence" value="ECO:0007669"/>
    <property type="project" value="TreeGrafter"/>
</dbReference>
<keyword evidence="12" id="KW-1185">Reference proteome</keyword>
<keyword evidence="5 9" id="KW-0274">FAD</keyword>
<sequence>MDLENVYEKSLKDPAVMTVTWELVPGRGAREKAQETVILEAEKAVRGGKISAISLTDSPGGFPALMADCLAKEIKALGIEPLVHFTCKDKNRCQIESQLYALERAGVRNLLVMSGDYPVSGFLGRPRPVFDLDPTHVLALIQDLNNGLEYPLPKGSGTLQPSHFFAGAAVSPFKETEAELLGQYYKLGKKITAGASFIVTQLGYDVRKFHEILKYMEMKGFDVPLVGNIFILTYGAARAMKKNRIPGCVVTDELLAELDRERGLPDKGLEARLLRAAKMYALLKGLGFSGAHIGGPLVTCEQVESVIEKGEELSASWQALIAEFQYSRPGGFYYFQKDPDSGLNKEIPVDVDSPAPDVSGKGLYRFSVFCHNRFFEPGTKGFAFMHRIALTVKDSRLEKPLHKLEYLLKTLLYGCRDCGDCALVDTAFLCPMSQCPKQQRNGPCGGSHQGWCEVYPDRRKCIYVKAYARLKADRQESRLETLQVPPCNWDLDSSSAWLNYFLGKDHTSRRLGIGKENVKPGNPG</sequence>
<dbReference type="PANTHER" id="PTHR45754:SF3">
    <property type="entry name" value="METHYLENETETRAHYDROFOLATE REDUCTASE (NADPH)"/>
    <property type="match status" value="1"/>
</dbReference>
<dbReference type="STRING" id="56780.SYN_02872"/>
<dbReference type="GO" id="GO:0009086">
    <property type="term" value="P:methionine biosynthetic process"/>
    <property type="evidence" value="ECO:0007669"/>
    <property type="project" value="TreeGrafter"/>
</dbReference>
<keyword evidence="6 9" id="KW-0560">Oxidoreductase</keyword>